<dbReference type="Proteomes" id="UP000218257">
    <property type="component" value="Chromosome"/>
</dbReference>
<evidence type="ECO:0000313" key="1">
    <source>
        <dbReference type="EMBL" id="BAZ96688.1"/>
    </source>
</evidence>
<dbReference type="EMBL" id="AP017649">
    <property type="protein sequence ID" value="BAZ96688.1"/>
    <property type="molecule type" value="Genomic_DNA"/>
</dbReference>
<name>A0AB33HN32_9CHLR</name>
<organism evidence="1 2">
    <name type="scientific">Dehalococcoides mccartyi</name>
    <dbReference type="NCBI Taxonomy" id="61435"/>
    <lineage>
        <taxon>Bacteria</taxon>
        <taxon>Bacillati</taxon>
        <taxon>Chloroflexota</taxon>
        <taxon>Dehalococcoidia</taxon>
        <taxon>Dehalococcoidales</taxon>
        <taxon>Dehalococcoidaceae</taxon>
        <taxon>Dehalococcoides</taxon>
    </lineage>
</organism>
<accession>A0AB33HN32</accession>
<sequence length="122" mass="13857">MCDILYGRFLQHSNYFAKTLNLVKAGAFVPSPKTSNLSVWEIDKLEKSDVYDLGQKHVINDKIRHLYGYAKIQKSSFITQGLCVAHDNPKIPKHANITNWPEEAKLNDITHKLATASTLELF</sequence>
<gene>
    <name evidence="1" type="ORF">DEHALATV1_0060</name>
</gene>
<proteinExistence type="predicted"/>
<reference evidence="1 2" key="1">
    <citation type="journal article" date="2017" name="Sci. Rep.">
        <title>Isolation and genomic characterization of a Dehalococcoides strain suggests genomic rearrangement during culture.</title>
        <authorList>
            <person name="Yohda M."/>
            <person name="Ikegami K."/>
            <person name="Aita Y."/>
            <person name="Kitajima M."/>
            <person name="Takechi A."/>
            <person name="Iwamoto M."/>
            <person name="Fukuda T."/>
            <person name="Tamura N."/>
            <person name="Shibasaki J."/>
            <person name="Koike S."/>
            <person name="Komatsu D."/>
            <person name="Miyagi S."/>
            <person name="Nishimura M."/>
            <person name="Uchino Y."/>
            <person name="Shiroma A."/>
            <person name="Shimoji M."/>
            <person name="Tamotsu H."/>
            <person name="Ashimine N."/>
            <person name="Shinzato M."/>
            <person name="Ohki S."/>
            <person name="Nakano K."/>
            <person name="Teruya K."/>
            <person name="Satou K."/>
            <person name="Hirano T."/>
            <person name="Yagi O."/>
        </authorList>
    </citation>
    <scope>NUCLEOTIDE SEQUENCE [LARGE SCALE GENOMIC DNA]</scope>
    <source>
        <strain evidence="1 2">UCH-ATV1</strain>
    </source>
</reference>
<evidence type="ECO:0000313" key="2">
    <source>
        <dbReference type="Proteomes" id="UP000218257"/>
    </source>
</evidence>
<protein>
    <submittedName>
        <fullName evidence="1">Uncharacterized protein</fullName>
    </submittedName>
</protein>
<dbReference type="RefSeq" id="WP_096476544.1">
    <property type="nucleotide sequence ID" value="NZ_AP017649.1"/>
</dbReference>
<dbReference type="AlphaFoldDB" id="A0AB33HN32"/>